<dbReference type="EMBL" id="LAZR01019080">
    <property type="protein sequence ID" value="KKL93856.1"/>
    <property type="molecule type" value="Genomic_DNA"/>
</dbReference>
<organism evidence="1">
    <name type="scientific">marine sediment metagenome</name>
    <dbReference type="NCBI Taxonomy" id="412755"/>
    <lineage>
        <taxon>unclassified sequences</taxon>
        <taxon>metagenomes</taxon>
        <taxon>ecological metagenomes</taxon>
    </lineage>
</organism>
<comment type="caution">
    <text evidence="1">The sequence shown here is derived from an EMBL/GenBank/DDBJ whole genome shotgun (WGS) entry which is preliminary data.</text>
</comment>
<reference evidence="1" key="1">
    <citation type="journal article" date="2015" name="Nature">
        <title>Complex archaea that bridge the gap between prokaryotes and eukaryotes.</title>
        <authorList>
            <person name="Spang A."/>
            <person name="Saw J.H."/>
            <person name="Jorgensen S.L."/>
            <person name="Zaremba-Niedzwiedzka K."/>
            <person name="Martijn J."/>
            <person name="Lind A.E."/>
            <person name="van Eijk R."/>
            <person name="Schleper C."/>
            <person name="Guy L."/>
            <person name="Ettema T.J."/>
        </authorList>
    </citation>
    <scope>NUCLEOTIDE SEQUENCE</scope>
</reference>
<name>A0A0F9GT96_9ZZZZ</name>
<gene>
    <name evidence="1" type="ORF">LCGC14_1870500</name>
</gene>
<dbReference type="AlphaFoldDB" id="A0A0F9GT96"/>
<evidence type="ECO:0000313" key="1">
    <source>
        <dbReference type="EMBL" id="KKL93856.1"/>
    </source>
</evidence>
<feature type="non-terminal residue" evidence="1">
    <location>
        <position position="1"/>
    </location>
</feature>
<proteinExistence type="predicted"/>
<protein>
    <submittedName>
        <fullName evidence="1">Uncharacterized protein</fullName>
    </submittedName>
</protein>
<sequence length="355" mass="39112">FPVEGIIQVEFDSSIGWTVTWKTTRLVAESQSSSFWNTNDGNTVVTFDALNNAQDRIVILQANVNPGYDTTPACGSPAELDVGDILPGNVPLVILQQENDANGLPDINILSVIPEDDNVDGVPDFCKSINSVVVNVNDLIAPSRTTALTAPFNFAWFHFTPDRNLVDPAPSNIIDIFIITRGYIENLKLWINGVTSIEPAAPTPLQLRSDYGTLLENKMISDTVVLRTGIIRLLFGTKAETELRGQFKVIKNPLTSLTDNQIKTRIVDVVQDFFNIDLWEFGETFYFTELAAAIHSDLSSDIDSVVLVPTLPANQFGDLFQVEAREDEVFQPDIAVDDILIVTSLTTDVLQQDPA</sequence>
<accession>A0A0F9GT96</accession>